<sequence>MKKFALAVATAATLVAVPATAQSAFVMIIGEAPRPAVVETDTPPSRETLIEGAVARACPAPFIRDLKRRNLHAECEAQARAEAEAVLAAREGSAATTVAMR</sequence>
<keyword evidence="3" id="KW-1185">Reference proteome</keyword>
<gene>
    <name evidence="2" type="ORF">AAEO60_15385</name>
</gene>
<feature type="signal peptide" evidence="1">
    <location>
        <begin position="1"/>
        <end position="21"/>
    </location>
</feature>
<name>A0ABU9IHZ7_9SPHN</name>
<evidence type="ECO:0008006" key="4">
    <source>
        <dbReference type="Google" id="ProtNLM"/>
    </source>
</evidence>
<dbReference type="RefSeq" id="WP_341674594.1">
    <property type="nucleotide sequence ID" value="NZ_JBBYHV010000002.1"/>
</dbReference>
<keyword evidence="1" id="KW-0732">Signal</keyword>
<protein>
    <recommendedName>
        <fullName evidence="4">UrcA family protein</fullName>
    </recommendedName>
</protein>
<proteinExistence type="predicted"/>
<dbReference type="EMBL" id="JBBYHV010000002">
    <property type="protein sequence ID" value="MEL1252059.1"/>
    <property type="molecule type" value="Genomic_DNA"/>
</dbReference>
<dbReference type="Proteomes" id="UP001497045">
    <property type="component" value="Unassembled WGS sequence"/>
</dbReference>
<feature type="chain" id="PRO_5046238221" description="UrcA family protein" evidence="1">
    <location>
        <begin position="22"/>
        <end position="101"/>
    </location>
</feature>
<evidence type="ECO:0000256" key="1">
    <source>
        <dbReference type="SAM" id="SignalP"/>
    </source>
</evidence>
<evidence type="ECO:0000313" key="2">
    <source>
        <dbReference type="EMBL" id="MEL1252059.1"/>
    </source>
</evidence>
<evidence type="ECO:0000313" key="3">
    <source>
        <dbReference type="Proteomes" id="UP001497045"/>
    </source>
</evidence>
<comment type="caution">
    <text evidence="2">The sequence shown here is derived from an EMBL/GenBank/DDBJ whole genome shotgun (WGS) entry which is preliminary data.</text>
</comment>
<accession>A0ABU9IHZ7</accession>
<organism evidence="2 3">
    <name type="scientific">Aurantiacibacter gilvus</name>
    <dbReference type="NCBI Taxonomy" id="3139141"/>
    <lineage>
        <taxon>Bacteria</taxon>
        <taxon>Pseudomonadati</taxon>
        <taxon>Pseudomonadota</taxon>
        <taxon>Alphaproteobacteria</taxon>
        <taxon>Sphingomonadales</taxon>
        <taxon>Erythrobacteraceae</taxon>
        <taxon>Aurantiacibacter</taxon>
    </lineage>
</organism>
<reference evidence="2 3" key="1">
    <citation type="submission" date="2024-04" db="EMBL/GenBank/DDBJ databases">
        <title>Aurantiacibacter sp. DGU6 16S ribosomal RNA gene Genome sequencing and assembly.</title>
        <authorList>
            <person name="Park S."/>
        </authorList>
    </citation>
    <scope>NUCLEOTIDE SEQUENCE [LARGE SCALE GENOMIC DNA]</scope>
    <source>
        <strain evidence="2 3">DGU6</strain>
    </source>
</reference>